<name>A0A0D3IB21_EMIH1</name>
<evidence type="ECO:0000313" key="3">
    <source>
        <dbReference type="Proteomes" id="UP000013827"/>
    </source>
</evidence>
<dbReference type="RefSeq" id="XP_005760885.1">
    <property type="nucleotide sequence ID" value="XM_005760828.1"/>
</dbReference>
<proteinExistence type="predicted"/>
<organism evidence="2 3">
    <name type="scientific">Emiliania huxleyi (strain CCMP1516)</name>
    <dbReference type="NCBI Taxonomy" id="280463"/>
    <lineage>
        <taxon>Eukaryota</taxon>
        <taxon>Haptista</taxon>
        <taxon>Haptophyta</taxon>
        <taxon>Prymnesiophyceae</taxon>
        <taxon>Isochrysidales</taxon>
        <taxon>Noelaerhabdaceae</taxon>
        <taxon>Emiliania</taxon>
    </lineage>
</organism>
<evidence type="ECO:0000256" key="1">
    <source>
        <dbReference type="SAM" id="MobiDB-lite"/>
    </source>
</evidence>
<dbReference type="AlphaFoldDB" id="A0A0D3IB21"/>
<dbReference type="HOGENOM" id="CLU_1613872_0_0_1"/>
<accession>A0A0D3IB21</accession>
<reference evidence="3" key="1">
    <citation type="journal article" date="2013" name="Nature">
        <title>Pan genome of the phytoplankton Emiliania underpins its global distribution.</title>
        <authorList>
            <person name="Read B.A."/>
            <person name="Kegel J."/>
            <person name="Klute M.J."/>
            <person name="Kuo A."/>
            <person name="Lefebvre S.C."/>
            <person name="Maumus F."/>
            <person name="Mayer C."/>
            <person name="Miller J."/>
            <person name="Monier A."/>
            <person name="Salamov A."/>
            <person name="Young J."/>
            <person name="Aguilar M."/>
            <person name="Claverie J.M."/>
            <person name="Frickenhaus S."/>
            <person name="Gonzalez K."/>
            <person name="Herman E.K."/>
            <person name="Lin Y.C."/>
            <person name="Napier J."/>
            <person name="Ogata H."/>
            <person name="Sarno A.F."/>
            <person name="Shmutz J."/>
            <person name="Schroeder D."/>
            <person name="de Vargas C."/>
            <person name="Verret F."/>
            <person name="von Dassow P."/>
            <person name="Valentin K."/>
            <person name="Van de Peer Y."/>
            <person name="Wheeler G."/>
            <person name="Dacks J.B."/>
            <person name="Delwiche C.F."/>
            <person name="Dyhrman S.T."/>
            <person name="Glockner G."/>
            <person name="John U."/>
            <person name="Richards T."/>
            <person name="Worden A.Z."/>
            <person name="Zhang X."/>
            <person name="Grigoriev I.V."/>
            <person name="Allen A.E."/>
            <person name="Bidle K."/>
            <person name="Borodovsky M."/>
            <person name="Bowler C."/>
            <person name="Brownlee C."/>
            <person name="Cock J.M."/>
            <person name="Elias M."/>
            <person name="Gladyshev V.N."/>
            <person name="Groth M."/>
            <person name="Guda C."/>
            <person name="Hadaegh A."/>
            <person name="Iglesias-Rodriguez M.D."/>
            <person name="Jenkins J."/>
            <person name="Jones B.M."/>
            <person name="Lawson T."/>
            <person name="Leese F."/>
            <person name="Lindquist E."/>
            <person name="Lobanov A."/>
            <person name="Lomsadze A."/>
            <person name="Malik S.B."/>
            <person name="Marsh M.E."/>
            <person name="Mackinder L."/>
            <person name="Mock T."/>
            <person name="Mueller-Roeber B."/>
            <person name="Pagarete A."/>
            <person name="Parker M."/>
            <person name="Probert I."/>
            <person name="Quesneville H."/>
            <person name="Raines C."/>
            <person name="Rensing S.A."/>
            <person name="Riano-Pachon D.M."/>
            <person name="Richier S."/>
            <person name="Rokitta S."/>
            <person name="Shiraiwa Y."/>
            <person name="Soanes D.M."/>
            <person name="van der Giezen M."/>
            <person name="Wahlund T.M."/>
            <person name="Williams B."/>
            <person name="Wilson W."/>
            <person name="Wolfe G."/>
            <person name="Wurch L.L."/>
        </authorList>
    </citation>
    <scope>NUCLEOTIDE SEQUENCE</scope>
</reference>
<reference evidence="2" key="2">
    <citation type="submission" date="2024-10" db="UniProtKB">
        <authorList>
            <consortium name="EnsemblProtists"/>
        </authorList>
    </citation>
    <scope>IDENTIFICATION</scope>
</reference>
<dbReference type="KEGG" id="ehx:EMIHUDRAFT_258263"/>
<evidence type="ECO:0000313" key="2">
    <source>
        <dbReference type="EnsemblProtists" id="EOD08456"/>
    </source>
</evidence>
<keyword evidence="3" id="KW-1185">Reference proteome</keyword>
<dbReference type="EnsemblProtists" id="EOD08456">
    <property type="protein sequence ID" value="EOD08456"/>
    <property type="gene ID" value="EMIHUDRAFT_258263"/>
</dbReference>
<sequence length="165" mass="17621">MLALQIPRLLKGASLPVIFQSTSADPHTRLEDFTDLLRMQAGGVDERRRIEERRIMLATSLGALYQLVIQPSPSVSTANTLVSRLAAKILTAPQLKLSLADQLAILATAVHDRQHLVQPGASAEDGGPASSGDQPPPPKLLEKALMMPNFQALAASLEGADAQQD</sequence>
<dbReference type="PaxDb" id="2903-EOD08456"/>
<protein>
    <submittedName>
        <fullName evidence="2">Uncharacterized protein</fullName>
    </submittedName>
</protein>
<dbReference type="Proteomes" id="UP000013827">
    <property type="component" value="Unassembled WGS sequence"/>
</dbReference>
<dbReference type="GeneID" id="17254608"/>
<feature type="region of interest" description="Disordered" evidence="1">
    <location>
        <begin position="119"/>
        <end position="141"/>
    </location>
</feature>